<evidence type="ECO:0000256" key="2">
    <source>
        <dbReference type="HAMAP-Rule" id="MF_00048"/>
    </source>
</evidence>
<organism evidence="3 4">
    <name type="scientific">Parvularcula maris</name>
    <dbReference type="NCBI Taxonomy" id="2965077"/>
    <lineage>
        <taxon>Bacteria</taxon>
        <taxon>Pseudomonadati</taxon>
        <taxon>Pseudomonadota</taxon>
        <taxon>Alphaproteobacteria</taxon>
        <taxon>Parvularculales</taxon>
        <taxon>Parvularculaceae</taxon>
        <taxon>Parvularcula</taxon>
    </lineage>
</organism>
<dbReference type="SUPFAM" id="SSF52980">
    <property type="entry name" value="Restriction endonuclease-like"/>
    <property type="match status" value="1"/>
</dbReference>
<protein>
    <recommendedName>
        <fullName evidence="2">UPF0102 protein NOG11_13320</fullName>
    </recommendedName>
</protein>
<name>A0A9X2RLA2_9PROT</name>
<dbReference type="PANTHER" id="PTHR34039">
    <property type="entry name" value="UPF0102 PROTEIN YRAN"/>
    <property type="match status" value="1"/>
</dbReference>
<dbReference type="GO" id="GO:0003676">
    <property type="term" value="F:nucleic acid binding"/>
    <property type="evidence" value="ECO:0007669"/>
    <property type="project" value="InterPro"/>
</dbReference>
<dbReference type="AlphaFoldDB" id="A0A9X2RLA2"/>
<dbReference type="Proteomes" id="UP001142610">
    <property type="component" value="Unassembled WGS sequence"/>
</dbReference>
<dbReference type="PANTHER" id="PTHR34039:SF1">
    <property type="entry name" value="UPF0102 PROTEIN YRAN"/>
    <property type="match status" value="1"/>
</dbReference>
<gene>
    <name evidence="3" type="ORF">NOG11_13320</name>
</gene>
<comment type="caution">
    <text evidence="3">The sequence shown here is derived from an EMBL/GenBank/DDBJ whole genome shotgun (WGS) entry which is preliminary data.</text>
</comment>
<dbReference type="Pfam" id="PF02021">
    <property type="entry name" value="UPF0102"/>
    <property type="match status" value="1"/>
</dbReference>
<sequence>MPAPSRFARQKAEARGRLAELAAAWLLRLKGYRILAERFQAKGGEIDIVARKGGVLVFVEVKLRRDLETARLAVTDGNQRRIRSAADAWLARHERRADVPLRYDIAAVSPRGLRHIKDAFR</sequence>
<dbReference type="RefSeq" id="WP_256620273.1">
    <property type="nucleotide sequence ID" value="NZ_JANIBC010000017.1"/>
</dbReference>
<evidence type="ECO:0000313" key="4">
    <source>
        <dbReference type="Proteomes" id="UP001142610"/>
    </source>
</evidence>
<dbReference type="EMBL" id="JANIBC010000017">
    <property type="protein sequence ID" value="MCQ8186362.1"/>
    <property type="molecule type" value="Genomic_DNA"/>
</dbReference>
<dbReference type="NCBIfam" id="NF009151">
    <property type="entry name" value="PRK12497.1-5"/>
    <property type="match status" value="1"/>
</dbReference>
<proteinExistence type="inferred from homology"/>
<dbReference type="InterPro" id="IPR011335">
    <property type="entry name" value="Restrct_endonuc-II-like"/>
</dbReference>
<dbReference type="InterPro" id="IPR011856">
    <property type="entry name" value="tRNA_endonuc-like_dom_sf"/>
</dbReference>
<dbReference type="InterPro" id="IPR003509">
    <property type="entry name" value="UPF0102_YraN-like"/>
</dbReference>
<keyword evidence="4" id="KW-1185">Reference proteome</keyword>
<reference evidence="3" key="1">
    <citation type="submission" date="2022-07" db="EMBL/GenBank/DDBJ databases">
        <title>Parvularcula maris sp. nov., an algicidal bacterium isolated from seawater.</title>
        <authorList>
            <person name="Li F."/>
        </authorList>
    </citation>
    <scope>NUCLEOTIDE SEQUENCE</scope>
    <source>
        <strain evidence="3">BGMRC 0090</strain>
    </source>
</reference>
<dbReference type="HAMAP" id="MF_00048">
    <property type="entry name" value="UPF0102"/>
    <property type="match status" value="1"/>
</dbReference>
<comment type="similarity">
    <text evidence="1 2">Belongs to the UPF0102 family.</text>
</comment>
<dbReference type="Gene3D" id="3.40.1350.10">
    <property type="match status" value="1"/>
</dbReference>
<evidence type="ECO:0000256" key="1">
    <source>
        <dbReference type="ARBA" id="ARBA00006738"/>
    </source>
</evidence>
<accession>A0A9X2RLA2</accession>
<evidence type="ECO:0000313" key="3">
    <source>
        <dbReference type="EMBL" id="MCQ8186362.1"/>
    </source>
</evidence>